<evidence type="ECO:0000313" key="1">
    <source>
        <dbReference type="EMBL" id="CEJ61943.1"/>
    </source>
</evidence>
<gene>
    <name evidence="1" type="ORF">PMG11_10459</name>
</gene>
<dbReference type="STRING" id="104259.A0A0F7TZD2"/>
<dbReference type="Proteomes" id="UP000042958">
    <property type="component" value="Unassembled WGS sequence"/>
</dbReference>
<protein>
    <submittedName>
        <fullName evidence="1">Uncharacterized protein</fullName>
    </submittedName>
</protein>
<organism evidence="1 2">
    <name type="scientific">Penicillium brasilianum</name>
    <dbReference type="NCBI Taxonomy" id="104259"/>
    <lineage>
        <taxon>Eukaryota</taxon>
        <taxon>Fungi</taxon>
        <taxon>Dikarya</taxon>
        <taxon>Ascomycota</taxon>
        <taxon>Pezizomycotina</taxon>
        <taxon>Eurotiomycetes</taxon>
        <taxon>Eurotiomycetidae</taxon>
        <taxon>Eurotiales</taxon>
        <taxon>Aspergillaceae</taxon>
        <taxon>Penicillium</taxon>
    </lineage>
</organism>
<sequence length="143" mass="16056">MSTSDTKLVEQLFLDFSVQEVLQNETNGFPVVEPWATEYVNAIRDGRYGDAIWARYHIAGDVHSGIIDGTDRTVLEMIEEDALGYKVDDPEVYNEALSFYANTNPADGHPEVIEIILRIGDKNVDTLRARIKAERQADVLADL</sequence>
<reference evidence="2" key="1">
    <citation type="journal article" date="2015" name="Genome Announc.">
        <title>Draft genome sequence of the fungus Penicillium brasilianum MG11.</title>
        <authorList>
            <person name="Horn F."/>
            <person name="Linde J."/>
            <person name="Mattern D.J."/>
            <person name="Walther G."/>
            <person name="Guthke R."/>
            <person name="Brakhage A.A."/>
            <person name="Valiante V."/>
        </authorList>
    </citation>
    <scope>NUCLEOTIDE SEQUENCE [LARGE SCALE GENOMIC DNA]</scope>
    <source>
        <strain evidence="2">MG11</strain>
    </source>
</reference>
<keyword evidence="2" id="KW-1185">Reference proteome</keyword>
<evidence type="ECO:0000313" key="2">
    <source>
        <dbReference type="Proteomes" id="UP000042958"/>
    </source>
</evidence>
<proteinExistence type="predicted"/>
<name>A0A0F7TZD2_PENBI</name>
<accession>A0A0F7TZD2</accession>
<dbReference type="OrthoDB" id="5100247at2759"/>
<dbReference type="AlphaFoldDB" id="A0A0F7TZD2"/>
<dbReference type="EMBL" id="CDHK01000013">
    <property type="protein sequence ID" value="CEJ61943.1"/>
    <property type="molecule type" value="Genomic_DNA"/>
</dbReference>